<proteinExistence type="inferred from homology"/>
<dbReference type="OrthoDB" id="5485925at2"/>
<dbReference type="Pfam" id="PF18962">
    <property type="entry name" value="Por_Secre_tail"/>
    <property type="match status" value="1"/>
</dbReference>
<protein>
    <submittedName>
        <fullName evidence="7">Por secretion system C-terminal sorting domain-containing protein</fullName>
    </submittedName>
</protein>
<dbReference type="PANTHER" id="PTHR33607:SF2">
    <property type="entry name" value="ENDONUCLEASE-1"/>
    <property type="match status" value="1"/>
</dbReference>
<gene>
    <name evidence="7" type="ORF">SAMN06296427_10383</name>
</gene>
<evidence type="ECO:0000259" key="6">
    <source>
        <dbReference type="Pfam" id="PF18962"/>
    </source>
</evidence>
<dbReference type="SUPFAM" id="SSF54060">
    <property type="entry name" value="His-Me finger endonucleases"/>
    <property type="match status" value="1"/>
</dbReference>
<keyword evidence="3 5" id="KW-0732">Signal</keyword>
<feature type="chain" id="PRO_5012484143" evidence="5">
    <location>
        <begin position="19"/>
        <end position="381"/>
    </location>
</feature>
<dbReference type="GO" id="GO:0016787">
    <property type="term" value="F:hydrolase activity"/>
    <property type="evidence" value="ECO:0007669"/>
    <property type="project" value="UniProtKB-KW"/>
</dbReference>
<feature type="domain" description="Secretion system C-terminal sorting" evidence="6">
    <location>
        <begin position="313"/>
        <end position="380"/>
    </location>
</feature>
<sequence>MKKNVLLILILISNIALAQIPNGYYNSATGTGFQLKTQLHNIIKNFDSQSYNALRDLYASNNAKNGFRDRYYENDLTILDIYSENPTGPDPYNFSANESMGSGANEGDAMNREHLIPQSYFNEASPMVSDAFHIWPTDSKVNGWRGNFSFGEIINPDNAAPCNSGANNLPCKSKNGTLKGKFVGNNSITVMEPIDEFKGDVARAFFYFATCYENRMSNFYSTGSNSEVKAMFDGSNNKVFNETFLQMLAQWHIMDPVSQREQDINDLIYYQHQSNRNPYIDHPEYVQQIWDITMNTDDINFQERKDISVYNTADNTVVVKLENDAKSIENISVFDMTGKLVQTQKNTSNQKEVRVKIDKKGIYILKTEGKGLEVNKKIVIK</sequence>
<dbReference type="Proteomes" id="UP000192393">
    <property type="component" value="Unassembled WGS sequence"/>
</dbReference>
<name>A0A1W1ZLY1_9FLAO</name>
<evidence type="ECO:0000256" key="2">
    <source>
        <dbReference type="ARBA" id="ARBA00022722"/>
    </source>
</evidence>
<keyword evidence="2" id="KW-0540">Nuclease</keyword>
<comment type="similarity">
    <text evidence="1">Belongs to the EndA/NucM nuclease family.</text>
</comment>
<dbReference type="RefSeq" id="WP_084016677.1">
    <property type="nucleotide sequence ID" value="NZ_FWXS01000003.1"/>
</dbReference>
<dbReference type="GO" id="GO:0004518">
    <property type="term" value="F:nuclease activity"/>
    <property type="evidence" value="ECO:0007669"/>
    <property type="project" value="UniProtKB-KW"/>
</dbReference>
<evidence type="ECO:0000256" key="4">
    <source>
        <dbReference type="ARBA" id="ARBA00022801"/>
    </source>
</evidence>
<dbReference type="InterPro" id="IPR044925">
    <property type="entry name" value="His-Me_finger_sf"/>
</dbReference>
<dbReference type="InterPro" id="IPR026444">
    <property type="entry name" value="Secre_tail"/>
</dbReference>
<keyword evidence="8" id="KW-1185">Reference proteome</keyword>
<organism evidence="7 8">
    <name type="scientific">Moheibacter sediminis</name>
    <dbReference type="NCBI Taxonomy" id="1434700"/>
    <lineage>
        <taxon>Bacteria</taxon>
        <taxon>Pseudomonadati</taxon>
        <taxon>Bacteroidota</taxon>
        <taxon>Flavobacteriia</taxon>
        <taxon>Flavobacteriales</taxon>
        <taxon>Weeksellaceae</taxon>
        <taxon>Moheibacter</taxon>
    </lineage>
</organism>
<dbReference type="STRING" id="1434700.SAMN06296427_10383"/>
<evidence type="ECO:0000256" key="1">
    <source>
        <dbReference type="ARBA" id="ARBA00006429"/>
    </source>
</evidence>
<dbReference type="EMBL" id="FWXS01000003">
    <property type="protein sequence ID" value="SMC49555.1"/>
    <property type="molecule type" value="Genomic_DNA"/>
</dbReference>
<feature type="signal peptide" evidence="5">
    <location>
        <begin position="1"/>
        <end position="18"/>
    </location>
</feature>
<reference evidence="7 8" key="1">
    <citation type="submission" date="2017-04" db="EMBL/GenBank/DDBJ databases">
        <authorList>
            <person name="Afonso C.L."/>
            <person name="Miller P.J."/>
            <person name="Scott M.A."/>
            <person name="Spackman E."/>
            <person name="Goraichik I."/>
            <person name="Dimitrov K.M."/>
            <person name="Suarez D.L."/>
            <person name="Swayne D.E."/>
        </authorList>
    </citation>
    <scope>NUCLEOTIDE SEQUENCE [LARGE SCALE GENOMIC DNA]</scope>
    <source>
        <strain evidence="7 8">CGMCC 1.12708</strain>
    </source>
</reference>
<dbReference type="AlphaFoldDB" id="A0A1W1ZLY1"/>
<evidence type="ECO:0000256" key="3">
    <source>
        <dbReference type="ARBA" id="ARBA00022729"/>
    </source>
</evidence>
<accession>A0A1W1ZLY1</accession>
<dbReference type="NCBIfam" id="TIGR04183">
    <property type="entry name" value="Por_Secre_tail"/>
    <property type="match status" value="1"/>
</dbReference>
<dbReference type="Pfam" id="PF04231">
    <property type="entry name" value="Endonuclease_1"/>
    <property type="match status" value="1"/>
</dbReference>
<evidence type="ECO:0000256" key="5">
    <source>
        <dbReference type="SAM" id="SignalP"/>
    </source>
</evidence>
<keyword evidence="4" id="KW-0378">Hydrolase</keyword>
<dbReference type="InterPro" id="IPR007346">
    <property type="entry name" value="Endonuclease-I"/>
</dbReference>
<evidence type="ECO:0000313" key="7">
    <source>
        <dbReference type="EMBL" id="SMC49555.1"/>
    </source>
</evidence>
<dbReference type="PANTHER" id="PTHR33607">
    <property type="entry name" value="ENDONUCLEASE-1"/>
    <property type="match status" value="1"/>
</dbReference>
<evidence type="ECO:0000313" key="8">
    <source>
        <dbReference type="Proteomes" id="UP000192393"/>
    </source>
</evidence>